<organism evidence="2 3">
    <name type="scientific">Aphanizomenon flos-aquae WA102</name>
    <dbReference type="NCBI Taxonomy" id="1710896"/>
    <lineage>
        <taxon>Bacteria</taxon>
        <taxon>Bacillati</taxon>
        <taxon>Cyanobacteriota</taxon>
        <taxon>Cyanophyceae</taxon>
        <taxon>Nostocales</taxon>
        <taxon>Aphanizomenonaceae</taxon>
        <taxon>Aphanizomenon</taxon>
    </lineage>
</organism>
<name>A0A1B7W381_APHFL</name>
<proteinExistence type="predicted"/>
<dbReference type="EMBL" id="LJOW01001139">
    <property type="protein sequence ID" value="OBQ31556.1"/>
    <property type="molecule type" value="Genomic_DNA"/>
</dbReference>
<evidence type="ECO:0000313" key="2">
    <source>
        <dbReference type="EMBL" id="OBQ31556.1"/>
    </source>
</evidence>
<dbReference type="AlphaFoldDB" id="A0A1B7W381"/>
<evidence type="ECO:0000259" key="1">
    <source>
        <dbReference type="SMART" id="SM01126"/>
    </source>
</evidence>
<feature type="domain" description="ISXO2-like transposase" evidence="1">
    <location>
        <begin position="1"/>
        <end position="150"/>
    </location>
</feature>
<feature type="non-terminal residue" evidence="2">
    <location>
        <position position="153"/>
    </location>
</feature>
<gene>
    <name evidence="2" type="ORF">AN484_28935</name>
</gene>
<accession>A0A1B7W381</accession>
<evidence type="ECO:0000313" key="3">
    <source>
        <dbReference type="Proteomes" id="UP000092093"/>
    </source>
</evidence>
<dbReference type="InterPro" id="IPR024445">
    <property type="entry name" value="Tnp_ISXO2-like"/>
</dbReference>
<feature type="non-terminal residue" evidence="2">
    <location>
        <position position="1"/>
    </location>
</feature>
<dbReference type="SMART" id="SM01126">
    <property type="entry name" value="DDE_Tnp_IS1595"/>
    <property type="match status" value="1"/>
</dbReference>
<dbReference type="NCBIfam" id="NF033547">
    <property type="entry name" value="transpos_IS1595"/>
    <property type="match status" value="1"/>
</dbReference>
<sequence>VEIDESYFGASRQRGFHGKLKRGRGTQKQPVFGIIQRFDENNKKLVFTQIVDDCKKDTLIPIIQGKVELTATINADSWKSYDALVSVGYDKLFRVNHGKNEFALKGEDGATITVNGMESFWSFSKRRLNKFNGYKANFDFHLKECEWRWNHSP</sequence>
<dbReference type="Pfam" id="PF12762">
    <property type="entry name" value="DDE_Tnp_IS1595"/>
    <property type="match status" value="1"/>
</dbReference>
<dbReference type="Proteomes" id="UP000092093">
    <property type="component" value="Unassembled WGS sequence"/>
</dbReference>
<comment type="caution">
    <text evidence="2">The sequence shown here is derived from an EMBL/GenBank/DDBJ whole genome shotgun (WGS) entry which is preliminary data.</text>
</comment>
<protein>
    <submittedName>
        <fullName evidence="2">Transposase</fullName>
    </submittedName>
</protein>
<reference evidence="2 3" key="1">
    <citation type="submission" date="2015-09" db="EMBL/GenBank/DDBJ databases">
        <title>Aphanizomenon flos-aquae WA102.</title>
        <authorList>
            <person name="Driscoll C."/>
        </authorList>
    </citation>
    <scope>NUCLEOTIDE SEQUENCE [LARGE SCALE GENOMIC DNA]</scope>
    <source>
        <strain evidence="2">WA102</strain>
    </source>
</reference>